<name>A0A518BB00_9BACT</name>
<dbReference type="EMBL" id="CP036279">
    <property type="protein sequence ID" value="QDU64158.1"/>
    <property type="molecule type" value="Genomic_DNA"/>
</dbReference>
<proteinExistence type="predicted"/>
<organism evidence="2 3">
    <name type="scientific">Kolteria novifilia</name>
    <dbReference type="NCBI Taxonomy" id="2527975"/>
    <lineage>
        <taxon>Bacteria</taxon>
        <taxon>Pseudomonadati</taxon>
        <taxon>Planctomycetota</taxon>
        <taxon>Planctomycetia</taxon>
        <taxon>Kolteriales</taxon>
        <taxon>Kolteriaceae</taxon>
        <taxon>Kolteria</taxon>
    </lineage>
</organism>
<dbReference type="InterPro" id="IPR036278">
    <property type="entry name" value="Sialidase_sf"/>
</dbReference>
<evidence type="ECO:0000259" key="1">
    <source>
        <dbReference type="Pfam" id="PF13088"/>
    </source>
</evidence>
<dbReference type="Pfam" id="PF13088">
    <property type="entry name" value="BNR_2"/>
    <property type="match status" value="1"/>
</dbReference>
<dbReference type="SUPFAM" id="SSF50939">
    <property type="entry name" value="Sialidases"/>
    <property type="match status" value="1"/>
</dbReference>
<dbReference type="KEGG" id="knv:Pan216_50470"/>
<protein>
    <submittedName>
        <fullName evidence="2">BNR/Asp-box repeat protein</fullName>
    </submittedName>
</protein>
<dbReference type="InterPro" id="IPR011040">
    <property type="entry name" value="Sialidase"/>
</dbReference>
<feature type="domain" description="Sialidase" evidence="1">
    <location>
        <begin position="74"/>
        <end position="341"/>
    </location>
</feature>
<accession>A0A518BB00</accession>
<reference evidence="2 3" key="1">
    <citation type="submission" date="2019-02" db="EMBL/GenBank/DDBJ databases">
        <title>Deep-cultivation of Planctomycetes and their phenomic and genomic characterization uncovers novel biology.</title>
        <authorList>
            <person name="Wiegand S."/>
            <person name="Jogler M."/>
            <person name="Boedeker C."/>
            <person name="Pinto D."/>
            <person name="Vollmers J."/>
            <person name="Rivas-Marin E."/>
            <person name="Kohn T."/>
            <person name="Peeters S.H."/>
            <person name="Heuer A."/>
            <person name="Rast P."/>
            <person name="Oberbeckmann S."/>
            <person name="Bunk B."/>
            <person name="Jeske O."/>
            <person name="Meyerdierks A."/>
            <person name="Storesund J.E."/>
            <person name="Kallscheuer N."/>
            <person name="Luecker S."/>
            <person name="Lage O.M."/>
            <person name="Pohl T."/>
            <person name="Merkel B.J."/>
            <person name="Hornburger P."/>
            <person name="Mueller R.-W."/>
            <person name="Bruemmer F."/>
            <person name="Labrenz M."/>
            <person name="Spormann A.M."/>
            <person name="Op den Camp H."/>
            <person name="Overmann J."/>
            <person name="Amann R."/>
            <person name="Jetten M.S.M."/>
            <person name="Mascher T."/>
            <person name="Medema M.H."/>
            <person name="Devos D.P."/>
            <person name="Kaster A.-K."/>
            <person name="Ovreas L."/>
            <person name="Rohde M."/>
            <person name="Galperin M.Y."/>
            <person name="Jogler C."/>
        </authorList>
    </citation>
    <scope>NUCLEOTIDE SEQUENCE [LARGE SCALE GENOMIC DNA]</scope>
    <source>
        <strain evidence="2 3">Pan216</strain>
    </source>
</reference>
<sequence length="381" mass="41687">MDALGFTTLKGNTMNEFLNRAVFFGGALWLTGTVTVVGDEPTLVTEGPKVVVPAPDDDAVRHLSWPKIVRADDGTLVVAYSAGVGHNRGASGLAVSRSTDQGRTFSAPELLCYYPDDDDRYRDLGNVALGVGEDGALILLAMAYHGEKANTILGWRSLDNGRTWQRVDTSALAENKTGSVFGHVFPIPGKGMAVCGHYRQPKGDGLWIATSSDNGKTWGPPETITDAKYFEPVFIESGGKLLGLARENKAHAYHQFVSSDHGRSWAFTERALRGDARAVHPSPFVVADPVNPRRLLALVSERAPVQRVSLWEADRDELRWRRVGLIVEEEGEWDWAYPWMTHLGGNEWFLVYYKGSKQAASIHGARIAVPDQVSRSEGGGK</sequence>
<dbReference type="AlphaFoldDB" id="A0A518BB00"/>
<evidence type="ECO:0000313" key="2">
    <source>
        <dbReference type="EMBL" id="QDU64158.1"/>
    </source>
</evidence>
<dbReference type="Proteomes" id="UP000317093">
    <property type="component" value="Chromosome"/>
</dbReference>
<gene>
    <name evidence="2" type="ORF">Pan216_50470</name>
</gene>
<dbReference type="Gene3D" id="2.120.10.10">
    <property type="match status" value="1"/>
</dbReference>
<dbReference type="CDD" id="cd15482">
    <property type="entry name" value="Sialidase_non-viral"/>
    <property type="match status" value="1"/>
</dbReference>
<keyword evidence="3" id="KW-1185">Reference proteome</keyword>
<evidence type="ECO:0000313" key="3">
    <source>
        <dbReference type="Proteomes" id="UP000317093"/>
    </source>
</evidence>